<reference evidence="2" key="1">
    <citation type="journal article" date="2021" name="Genome Biol. Evol.">
        <title>A High-Quality Reference Genome for a Parasitic Bivalve with Doubly Uniparental Inheritance (Bivalvia: Unionida).</title>
        <authorList>
            <person name="Smith C.H."/>
        </authorList>
    </citation>
    <scope>NUCLEOTIDE SEQUENCE</scope>
    <source>
        <strain evidence="2">CHS0354</strain>
    </source>
</reference>
<reference evidence="2" key="3">
    <citation type="submission" date="2023-05" db="EMBL/GenBank/DDBJ databases">
        <authorList>
            <person name="Smith C.H."/>
        </authorList>
    </citation>
    <scope>NUCLEOTIDE SEQUENCE</scope>
    <source>
        <strain evidence="2">CHS0354</strain>
        <tissue evidence="2">Mantle</tissue>
    </source>
</reference>
<dbReference type="EMBL" id="JAEAOA010002337">
    <property type="protein sequence ID" value="KAK3611840.1"/>
    <property type="molecule type" value="Genomic_DNA"/>
</dbReference>
<evidence type="ECO:0000313" key="2">
    <source>
        <dbReference type="EMBL" id="KAK3611840.1"/>
    </source>
</evidence>
<evidence type="ECO:0000313" key="3">
    <source>
        <dbReference type="Proteomes" id="UP001195483"/>
    </source>
</evidence>
<name>A0AAE0TK28_9BIVA</name>
<gene>
    <name evidence="2" type="ORF">CHS0354_040514</name>
</gene>
<keyword evidence="3" id="KW-1185">Reference proteome</keyword>
<feature type="non-terminal residue" evidence="2">
    <location>
        <position position="124"/>
    </location>
</feature>
<feature type="region of interest" description="Disordered" evidence="1">
    <location>
        <begin position="81"/>
        <end position="124"/>
    </location>
</feature>
<sequence length="124" mass="13483">MNCRSVIFFSPTTAKSLDQPISSKKANVMVLDAGSHPTIAINGSNFNPKFTPTTKLRVHQVLCDQNTYVQQRGMVNLHESRKGTLEHQPEIPTRHPAYQVAGQSTQHSGSGTCILRGASSLSPP</sequence>
<evidence type="ECO:0000256" key="1">
    <source>
        <dbReference type="SAM" id="MobiDB-lite"/>
    </source>
</evidence>
<accession>A0AAE0TK28</accession>
<feature type="compositionally biased region" description="Polar residues" evidence="1">
    <location>
        <begin position="101"/>
        <end position="111"/>
    </location>
</feature>
<feature type="compositionally biased region" description="Basic and acidic residues" evidence="1">
    <location>
        <begin position="81"/>
        <end position="93"/>
    </location>
</feature>
<protein>
    <submittedName>
        <fullName evidence="2">Uncharacterized protein</fullName>
    </submittedName>
</protein>
<comment type="caution">
    <text evidence="2">The sequence shown here is derived from an EMBL/GenBank/DDBJ whole genome shotgun (WGS) entry which is preliminary data.</text>
</comment>
<proteinExistence type="predicted"/>
<reference evidence="2" key="2">
    <citation type="journal article" date="2021" name="Genome Biol. Evol.">
        <title>Developing a high-quality reference genome for a parasitic bivalve with doubly uniparental inheritance (Bivalvia: Unionida).</title>
        <authorList>
            <person name="Smith C.H."/>
        </authorList>
    </citation>
    <scope>NUCLEOTIDE SEQUENCE</scope>
    <source>
        <strain evidence="2">CHS0354</strain>
        <tissue evidence="2">Mantle</tissue>
    </source>
</reference>
<organism evidence="2 3">
    <name type="scientific">Potamilus streckersoni</name>
    <dbReference type="NCBI Taxonomy" id="2493646"/>
    <lineage>
        <taxon>Eukaryota</taxon>
        <taxon>Metazoa</taxon>
        <taxon>Spiralia</taxon>
        <taxon>Lophotrochozoa</taxon>
        <taxon>Mollusca</taxon>
        <taxon>Bivalvia</taxon>
        <taxon>Autobranchia</taxon>
        <taxon>Heteroconchia</taxon>
        <taxon>Palaeoheterodonta</taxon>
        <taxon>Unionida</taxon>
        <taxon>Unionoidea</taxon>
        <taxon>Unionidae</taxon>
        <taxon>Ambleminae</taxon>
        <taxon>Lampsilini</taxon>
        <taxon>Potamilus</taxon>
    </lineage>
</organism>
<dbReference type="Proteomes" id="UP001195483">
    <property type="component" value="Unassembled WGS sequence"/>
</dbReference>
<dbReference type="AlphaFoldDB" id="A0AAE0TK28"/>